<name>A0AAD5L7F0_9CRUS</name>
<protein>
    <recommendedName>
        <fullName evidence="3">Retrotransposon Copia-like N-terminal domain-containing protein</fullName>
    </recommendedName>
</protein>
<dbReference type="Proteomes" id="UP000820818">
    <property type="component" value="Linkage Group LG6"/>
</dbReference>
<reference evidence="1 2" key="1">
    <citation type="submission" date="2022-05" db="EMBL/GenBank/DDBJ databases">
        <title>A multi-omics perspective on studying reproductive biology in Daphnia sinensis.</title>
        <authorList>
            <person name="Jia J."/>
        </authorList>
    </citation>
    <scope>NUCLEOTIDE SEQUENCE [LARGE SCALE GENOMIC DNA]</scope>
    <source>
        <strain evidence="1 2">WSL</strain>
    </source>
</reference>
<evidence type="ECO:0008006" key="3">
    <source>
        <dbReference type="Google" id="ProtNLM"/>
    </source>
</evidence>
<dbReference type="EMBL" id="WJBH02000006">
    <property type="protein sequence ID" value="KAI9557108.1"/>
    <property type="molecule type" value="Genomic_DNA"/>
</dbReference>
<sequence length="73" mass="8604">MANSNIKEVSHIAKFDGTNFPSWKYGIWMFLEKHKLIPVVNGLEKKPSEVKTYFIPTKYKWLMHMASRLSCRT</sequence>
<comment type="caution">
    <text evidence="1">The sequence shown here is derived from an EMBL/GenBank/DDBJ whole genome shotgun (WGS) entry which is preliminary data.</text>
</comment>
<keyword evidence="2" id="KW-1185">Reference proteome</keyword>
<proteinExistence type="predicted"/>
<organism evidence="1 2">
    <name type="scientific">Daphnia sinensis</name>
    <dbReference type="NCBI Taxonomy" id="1820382"/>
    <lineage>
        <taxon>Eukaryota</taxon>
        <taxon>Metazoa</taxon>
        <taxon>Ecdysozoa</taxon>
        <taxon>Arthropoda</taxon>
        <taxon>Crustacea</taxon>
        <taxon>Branchiopoda</taxon>
        <taxon>Diplostraca</taxon>
        <taxon>Cladocera</taxon>
        <taxon>Anomopoda</taxon>
        <taxon>Daphniidae</taxon>
        <taxon>Daphnia</taxon>
        <taxon>Daphnia similis group</taxon>
    </lineage>
</organism>
<evidence type="ECO:0000313" key="2">
    <source>
        <dbReference type="Proteomes" id="UP000820818"/>
    </source>
</evidence>
<gene>
    <name evidence="1" type="ORF">GHT06_016906</name>
</gene>
<dbReference type="AlphaFoldDB" id="A0AAD5L7F0"/>
<evidence type="ECO:0000313" key="1">
    <source>
        <dbReference type="EMBL" id="KAI9557108.1"/>
    </source>
</evidence>
<accession>A0AAD5L7F0</accession>